<dbReference type="AlphaFoldDB" id="A0A0R1ERF1"/>
<dbReference type="PANTHER" id="PTHR12526">
    <property type="entry name" value="GLYCOSYLTRANSFERASE"/>
    <property type="match status" value="1"/>
</dbReference>
<feature type="domain" description="Glycosyl transferase family 1" evidence="1">
    <location>
        <begin position="324"/>
        <end position="484"/>
    </location>
</feature>
<dbReference type="Gene3D" id="3.40.50.2000">
    <property type="entry name" value="Glycogen Phosphorylase B"/>
    <property type="match status" value="3"/>
</dbReference>
<gene>
    <name evidence="2" type="ORF">FD51_GL000942</name>
</gene>
<comment type="caution">
    <text evidence="2">The sequence shown here is derived from an EMBL/GenBank/DDBJ whole genome shotgun (WGS) entry which is preliminary data.</text>
</comment>
<sequence>MYYFLNENMQFAKSGIEGAEIQRLNLFNQHQIPAKIVTRVFAMNLHDVTADAKISDDHFVNLFDYFCGTTHVEKNVTTVDDVIAVGDDVTQKAEDNKITYFKNNKLYRIAYLRQGAENPREISNVQYFDATGRTTKMSWWNSRGFLCLNQYFDNAGNIFQEHYLDLEGNVKIEKLHYLNRANKEKFSYKLDDFEGVDYLFDGLHDLTRFFYDQLNKVDGGYNVFISDRTTETGWGLRHMETTAFKVLHLHNNHLADDKDIMHDRLNNFYASSLNNLDKWDGIIAPSSQQKKDVEARWGTKPPVFNIRVAFVKATDVEANKVPFAQRENNLVVHVARLAPEKQQDSSIKAFEKVLKVIPDAKLELWGYANGDVGDKMRALVKELHLEDSVLFKGYTGNIAEVYNRAQVGLLPSRAEGFPLTLIEAQSHGLPMIANDIHYGPADILEDGKSGILTKNGDIDGLADAIIDLLTHKDKLAAFSEEAYQNALRFTDDNTFEQWQTLFDYAAKKRAKVLAAEAL</sequence>
<dbReference type="Proteomes" id="UP000051984">
    <property type="component" value="Unassembled WGS sequence"/>
</dbReference>
<dbReference type="EMBL" id="AZCT01000014">
    <property type="protein sequence ID" value="KRK11792.1"/>
    <property type="molecule type" value="Genomic_DNA"/>
</dbReference>
<keyword evidence="2" id="KW-0808">Transferase</keyword>
<dbReference type="InterPro" id="IPR001296">
    <property type="entry name" value="Glyco_trans_1"/>
</dbReference>
<reference evidence="2 3" key="1">
    <citation type="journal article" date="2015" name="Genome Announc.">
        <title>Expanding the biotechnology potential of lactobacilli through comparative genomics of 213 strains and associated genera.</title>
        <authorList>
            <person name="Sun Z."/>
            <person name="Harris H.M."/>
            <person name="McCann A."/>
            <person name="Guo C."/>
            <person name="Argimon S."/>
            <person name="Zhang W."/>
            <person name="Yang X."/>
            <person name="Jeffery I.B."/>
            <person name="Cooney J.C."/>
            <person name="Kagawa T.F."/>
            <person name="Liu W."/>
            <person name="Song Y."/>
            <person name="Salvetti E."/>
            <person name="Wrobel A."/>
            <person name="Rasinkangas P."/>
            <person name="Parkhill J."/>
            <person name="Rea M.C."/>
            <person name="O'Sullivan O."/>
            <person name="Ritari J."/>
            <person name="Douillard F.P."/>
            <person name="Paul Ross R."/>
            <person name="Yang R."/>
            <person name="Briner A.E."/>
            <person name="Felis G.E."/>
            <person name="de Vos W.M."/>
            <person name="Barrangou R."/>
            <person name="Klaenhammer T.R."/>
            <person name="Caufield P.W."/>
            <person name="Cui Y."/>
            <person name="Zhang H."/>
            <person name="O'Toole P.W."/>
        </authorList>
    </citation>
    <scope>NUCLEOTIDE SEQUENCE [LARGE SCALE GENOMIC DNA]</scope>
    <source>
        <strain evidence="2 3">DSM 20178</strain>
    </source>
</reference>
<evidence type="ECO:0000313" key="3">
    <source>
        <dbReference type="Proteomes" id="UP000051984"/>
    </source>
</evidence>
<evidence type="ECO:0000259" key="1">
    <source>
        <dbReference type="Pfam" id="PF00534"/>
    </source>
</evidence>
<accession>A0A0R1ERF1</accession>
<organism evidence="2 3">
    <name type="scientific">Lacticaseibacillus zeae DSM 20178 = KCTC 3804</name>
    <dbReference type="NCBI Taxonomy" id="1423816"/>
    <lineage>
        <taxon>Bacteria</taxon>
        <taxon>Bacillati</taxon>
        <taxon>Bacillota</taxon>
        <taxon>Bacilli</taxon>
        <taxon>Lactobacillales</taxon>
        <taxon>Lactobacillaceae</taxon>
        <taxon>Lacticaseibacillus</taxon>
    </lineage>
</organism>
<dbReference type="PANTHER" id="PTHR12526:SF630">
    <property type="entry name" value="GLYCOSYLTRANSFERASE"/>
    <property type="match status" value="1"/>
</dbReference>
<protein>
    <submittedName>
        <fullName evidence="2">Poly(Glycerol-phosphate) alpha-glucosyltransferase</fullName>
    </submittedName>
</protein>
<dbReference type="CDD" id="cd04949">
    <property type="entry name" value="GT4_GtfA-like"/>
    <property type="match status" value="1"/>
</dbReference>
<dbReference type="RefSeq" id="WP_010492504.1">
    <property type="nucleotide sequence ID" value="NZ_AZCT01000014.1"/>
</dbReference>
<evidence type="ECO:0000313" key="2">
    <source>
        <dbReference type="EMBL" id="KRK11792.1"/>
    </source>
</evidence>
<dbReference type="Pfam" id="PF00534">
    <property type="entry name" value="Glycos_transf_1"/>
    <property type="match status" value="1"/>
</dbReference>
<dbReference type="GO" id="GO:0016757">
    <property type="term" value="F:glycosyltransferase activity"/>
    <property type="evidence" value="ECO:0007669"/>
    <property type="project" value="InterPro"/>
</dbReference>
<dbReference type="PATRIC" id="fig|1423816.3.peg.975"/>
<proteinExistence type="predicted"/>
<dbReference type="SUPFAM" id="SSF53756">
    <property type="entry name" value="UDP-Glycosyltransferase/glycogen phosphorylase"/>
    <property type="match status" value="1"/>
</dbReference>
<dbReference type="eggNOG" id="COG0438">
    <property type="taxonomic scope" value="Bacteria"/>
</dbReference>
<name>A0A0R1ERF1_LACZE</name>